<proteinExistence type="inferred from homology"/>
<dbReference type="VEuPathDB" id="FungiDB:BO70DRAFT_388949"/>
<dbReference type="SUPFAM" id="SSF52833">
    <property type="entry name" value="Thioredoxin-like"/>
    <property type="match status" value="1"/>
</dbReference>
<evidence type="ECO:0000313" key="5">
    <source>
        <dbReference type="Proteomes" id="UP000247233"/>
    </source>
</evidence>
<dbReference type="InterPro" id="IPR036249">
    <property type="entry name" value="Thioredoxin-like_sf"/>
</dbReference>
<dbReference type="InterPro" id="IPR004046">
    <property type="entry name" value="GST_C"/>
</dbReference>
<dbReference type="Pfam" id="PF00043">
    <property type="entry name" value="GST_C"/>
    <property type="match status" value="1"/>
</dbReference>
<evidence type="ECO:0000259" key="3">
    <source>
        <dbReference type="PROSITE" id="PS50405"/>
    </source>
</evidence>
<dbReference type="SFLD" id="SFLDS00019">
    <property type="entry name" value="Glutathione_Transferase_(cytos"/>
    <property type="match status" value="1"/>
</dbReference>
<dbReference type="PANTHER" id="PTHR44051">
    <property type="entry name" value="GLUTATHIONE S-TRANSFERASE-RELATED"/>
    <property type="match status" value="1"/>
</dbReference>
<dbReference type="STRING" id="1448321.A0A317VMY8"/>
<evidence type="ECO:0000313" key="4">
    <source>
        <dbReference type="EMBL" id="PWY74298.1"/>
    </source>
</evidence>
<dbReference type="CDD" id="cd03048">
    <property type="entry name" value="GST_N_Ure2p_like"/>
    <property type="match status" value="1"/>
</dbReference>
<protein>
    <submittedName>
        <fullName evidence="4">Thioredoxin-like protein</fullName>
    </submittedName>
</protein>
<feature type="domain" description="GST N-terminal" evidence="2">
    <location>
        <begin position="4"/>
        <end position="85"/>
    </location>
</feature>
<dbReference type="GeneID" id="37068269"/>
<organism evidence="4 5">
    <name type="scientific">Aspergillus heteromorphus CBS 117.55</name>
    <dbReference type="NCBI Taxonomy" id="1448321"/>
    <lineage>
        <taxon>Eukaryota</taxon>
        <taxon>Fungi</taxon>
        <taxon>Dikarya</taxon>
        <taxon>Ascomycota</taxon>
        <taxon>Pezizomycotina</taxon>
        <taxon>Eurotiomycetes</taxon>
        <taxon>Eurotiomycetidae</taxon>
        <taxon>Eurotiales</taxon>
        <taxon>Aspergillaceae</taxon>
        <taxon>Aspergillus</taxon>
        <taxon>Aspergillus subgen. Circumdati</taxon>
    </lineage>
</organism>
<accession>A0A317VMY8</accession>
<sequence>MTLKPIKLYWRNHVPNPSKVLIILEELNLPYETEWVELDGLKQKPFTDVNPNGRVPAIIDPNTDLTLWESGAIVQYLIDTYDKDHKISYSTFPEKYHLAQWSYFQASGQGPYFGQSAWYRVAGVLDKVLSTQEWLVGEKCTYADLAFVMWNMQITFFMGEEFPHFTRWQKAMLARGAVQKVVSVLGEEVVRSA</sequence>
<dbReference type="PROSITE" id="PS50404">
    <property type="entry name" value="GST_NTER"/>
    <property type="match status" value="1"/>
</dbReference>
<gene>
    <name evidence="4" type="ORF">BO70DRAFT_388949</name>
</gene>
<reference evidence="4 5" key="1">
    <citation type="submission" date="2016-12" db="EMBL/GenBank/DDBJ databases">
        <title>The genomes of Aspergillus section Nigri reveals drivers in fungal speciation.</title>
        <authorList>
            <consortium name="DOE Joint Genome Institute"/>
            <person name="Vesth T.C."/>
            <person name="Nybo J."/>
            <person name="Theobald S."/>
            <person name="Brandl J."/>
            <person name="Frisvad J.C."/>
            <person name="Nielsen K.F."/>
            <person name="Lyhne E.K."/>
            <person name="Kogle M.E."/>
            <person name="Kuo A."/>
            <person name="Riley R."/>
            <person name="Clum A."/>
            <person name="Nolan M."/>
            <person name="Lipzen A."/>
            <person name="Salamov A."/>
            <person name="Henrissat B."/>
            <person name="Wiebenga A."/>
            <person name="De Vries R.P."/>
            <person name="Grigoriev I.V."/>
            <person name="Mortensen U.H."/>
            <person name="Andersen M.R."/>
            <person name="Baker S.E."/>
        </authorList>
    </citation>
    <scope>NUCLEOTIDE SEQUENCE [LARGE SCALE GENOMIC DNA]</scope>
    <source>
        <strain evidence="4 5">CBS 117.55</strain>
    </source>
</reference>
<dbReference type="PANTHER" id="PTHR44051:SF3">
    <property type="entry name" value="TRANSCRIPTIONAL REGULATOR URE2"/>
    <property type="match status" value="1"/>
</dbReference>
<keyword evidence="5" id="KW-1185">Reference proteome</keyword>
<feature type="domain" description="GST C-terminal" evidence="3">
    <location>
        <begin position="66"/>
        <end position="193"/>
    </location>
</feature>
<dbReference type="RefSeq" id="XP_025396945.1">
    <property type="nucleotide sequence ID" value="XM_025546032.1"/>
</dbReference>
<evidence type="ECO:0000259" key="2">
    <source>
        <dbReference type="PROSITE" id="PS50404"/>
    </source>
</evidence>
<dbReference type="AlphaFoldDB" id="A0A317VMY8"/>
<dbReference type="SFLD" id="SFLDG00358">
    <property type="entry name" value="Main_(cytGST)"/>
    <property type="match status" value="1"/>
</dbReference>
<dbReference type="SUPFAM" id="SSF47616">
    <property type="entry name" value="GST C-terminal domain-like"/>
    <property type="match status" value="1"/>
</dbReference>
<evidence type="ECO:0000256" key="1">
    <source>
        <dbReference type="ARBA" id="ARBA00007409"/>
    </source>
</evidence>
<dbReference type="InterPro" id="IPR040079">
    <property type="entry name" value="Glutathione_S-Trfase"/>
</dbReference>
<dbReference type="PROSITE" id="PS50405">
    <property type="entry name" value="GST_CTER"/>
    <property type="match status" value="1"/>
</dbReference>
<dbReference type="Pfam" id="PF13409">
    <property type="entry name" value="GST_N_2"/>
    <property type="match status" value="1"/>
</dbReference>
<comment type="caution">
    <text evidence="4">The sequence shown here is derived from an EMBL/GenBank/DDBJ whole genome shotgun (WGS) entry which is preliminary data.</text>
</comment>
<dbReference type="InterPro" id="IPR010987">
    <property type="entry name" value="Glutathione-S-Trfase_C-like"/>
</dbReference>
<dbReference type="Proteomes" id="UP000247233">
    <property type="component" value="Unassembled WGS sequence"/>
</dbReference>
<comment type="similarity">
    <text evidence="1">Belongs to the GST superfamily.</text>
</comment>
<dbReference type="Gene3D" id="1.20.1050.130">
    <property type="match status" value="1"/>
</dbReference>
<dbReference type="InterPro" id="IPR004045">
    <property type="entry name" value="Glutathione_S-Trfase_N"/>
</dbReference>
<dbReference type="EMBL" id="MSFL01000023">
    <property type="protein sequence ID" value="PWY74298.1"/>
    <property type="molecule type" value="Genomic_DNA"/>
</dbReference>
<dbReference type="InterPro" id="IPR036282">
    <property type="entry name" value="Glutathione-S-Trfase_C_sf"/>
</dbReference>
<name>A0A317VMY8_9EURO</name>
<dbReference type="OrthoDB" id="422574at2759"/>
<dbReference type="Gene3D" id="1.20.1050.10">
    <property type="match status" value="1"/>
</dbReference>